<dbReference type="RefSeq" id="WP_406858310.1">
    <property type="nucleotide sequence ID" value="NZ_CP157484.1"/>
</dbReference>
<reference evidence="4" key="1">
    <citation type="submission" date="2024-05" db="EMBL/GenBank/DDBJ databases">
        <authorList>
            <person name="Kim S."/>
            <person name="Heo J."/>
            <person name="Choi H."/>
            <person name="Choi Y."/>
            <person name="Kwon S.-W."/>
            <person name="Kim Y."/>
        </authorList>
    </citation>
    <scope>NUCLEOTIDE SEQUENCE</scope>
    <source>
        <strain evidence="4">KACC 23698</strain>
    </source>
</reference>
<feature type="chain" id="PRO_5043806414" evidence="2">
    <location>
        <begin position="20"/>
        <end position="233"/>
    </location>
</feature>
<proteinExistence type="predicted"/>
<feature type="signal peptide" evidence="2">
    <location>
        <begin position="1"/>
        <end position="19"/>
    </location>
</feature>
<protein>
    <submittedName>
        <fullName evidence="4">DUF4384 domain-containing protein</fullName>
    </submittedName>
</protein>
<dbReference type="EMBL" id="CP157484">
    <property type="protein sequence ID" value="XBO41456.1"/>
    <property type="molecule type" value="Genomic_DNA"/>
</dbReference>
<dbReference type="AlphaFoldDB" id="A0AAU7JMG2"/>
<organism evidence="4">
    <name type="scientific">Alsobacter sp. KACC 23698</name>
    <dbReference type="NCBI Taxonomy" id="3149229"/>
    <lineage>
        <taxon>Bacteria</taxon>
        <taxon>Pseudomonadati</taxon>
        <taxon>Pseudomonadota</taxon>
        <taxon>Alphaproteobacteria</taxon>
        <taxon>Hyphomicrobiales</taxon>
        <taxon>Alsobacteraceae</taxon>
        <taxon>Alsobacter</taxon>
    </lineage>
</organism>
<feature type="region of interest" description="Disordered" evidence="1">
    <location>
        <begin position="50"/>
        <end position="70"/>
    </location>
</feature>
<feature type="domain" description="DUF4384" evidence="3">
    <location>
        <begin position="87"/>
        <end position="177"/>
    </location>
</feature>
<evidence type="ECO:0000256" key="1">
    <source>
        <dbReference type="SAM" id="MobiDB-lite"/>
    </source>
</evidence>
<gene>
    <name evidence="4" type="ORF">ABEG18_12075</name>
</gene>
<evidence type="ECO:0000313" key="4">
    <source>
        <dbReference type="EMBL" id="XBO41456.1"/>
    </source>
</evidence>
<evidence type="ECO:0000256" key="2">
    <source>
        <dbReference type="SAM" id="SignalP"/>
    </source>
</evidence>
<evidence type="ECO:0000259" key="3">
    <source>
        <dbReference type="Pfam" id="PF14326"/>
    </source>
</evidence>
<dbReference type="InterPro" id="IPR025493">
    <property type="entry name" value="DUF4384"/>
</dbReference>
<name>A0AAU7JMG2_9HYPH</name>
<sequence length="233" mass="24365">MLLATRSALILALLPAVFAAAGGSPNAAEAIRNRSVRIIEGDAAAGVGSAAPTATAPAEAPPDLPQGASRVGNPAGLRVELIPAADVALGTELAVRITADKPGYLVVVDVDSAGRLTQIYPNTHSLAQARGVTQKANFLAPGRPRIIPDKDDATQFKFVAAEPTGVGMVVAIHSDKPVQVIDLPDVPAMLAGRIRALQYLRESAQDLKILPVTEAEKIQDPIWSFAAKFYVIR</sequence>
<keyword evidence="2" id="KW-0732">Signal</keyword>
<accession>A0AAU7JMG2</accession>
<dbReference type="Pfam" id="PF14326">
    <property type="entry name" value="DUF4384"/>
    <property type="match status" value="1"/>
</dbReference>